<evidence type="ECO:0000259" key="1">
    <source>
        <dbReference type="Pfam" id="PF09995"/>
    </source>
</evidence>
<sequence>MTLVPPTGLVNTDRARTLYGHAGDTWIAAMWRADDLADAVVAERGSAALIRPALADGIGSLAEAPPALVALFDSIEREPDWLDHDRCDRAADALVRHFPAMAIVLAAASLLRGAGNSIAGKPLALTGRYSTMPGVRSVEVGEWLRRVLTPGGMRRDGAGFAYTVRVRMIHAHVRAHLLRSGIWEHDAWGVPIPQPYMAFTLAEFGHIAIEAMGTLGVRFTADELDDIYHLWRYVGHVIGMDDDLNPRNEADHRRIEELYRLTSPGPDAYDREFVTALNADYLIPEFANTMSLPQRWRVPIATAVMEGYERVFLGDADADALGIRHRRIARLLPRLSGVMQLISRGQIRRAGGLDEFTRRAYADRDTEMARMRAAYAMTHDMVDTAPDRASV</sequence>
<dbReference type="Pfam" id="PF09995">
    <property type="entry name" value="MPAB_Lcp_cat"/>
    <property type="match status" value="1"/>
</dbReference>
<dbReference type="PANTHER" id="PTHR37539:SF1">
    <property type="entry name" value="ER-BOUND OXYGENASE MPAB_MPAB'_RUBBER OXYGENASE CATALYTIC DOMAIN-CONTAINING PROTEIN"/>
    <property type="match status" value="1"/>
</dbReference>
<gene>
    <name evidence="2" type="ORF">HGA05_18260</name>
</gene>
<feature type="domain" description="ER-bound oxygenase mpaB/mpaB'/Rubber oxygenase catalytic" evidence="1">
    <location>
        <begin position="102"/>
        <end position="340"/>
    </location>
</feature>
<reference evidence="2 3" key="1">
    <citation type="submission" date="2020-04" db="EMBL/GenBank/DDBJ databases">
        <title>MicrobeNet Type strains.</title>
        <authorList>
            <person name="Nicholson A.C."/>
        </authorList>
    </citation>
    <scope>NUCLEOTIDE SEQUENCE [LARGE SCALE GENOMIC DNA]</scope>
    <source>
        <strain evidence="2 3">ATCC BAA-14</strain>
    </source>
</reference>
<dbReference type="AlphaFoldDB" id="A0A846WRY2"/>
<comment type="caution">
    <text evidence="2">The sequence shown here is derived from an EMBL/GenBank/DDBJ whole genome shotgun (WGS) entry which is preliminary data.</text>
</comment>
<dbReference type="GO" id="GO:0016491">
    <property type="term" value="F:oxidoreductase activity"/>
    <property type="evidence" value="ECO:0007669"/>
    <property type="project" value="InterPro"/>
</dbReference>
<dbReference type="InterPro" id="IPR018713">
    <property type="entry name" value="MPAB/Lcp_cat_dom"/>
</dbReference>
<protein>
    <submittedName>
        <fullName evidence="2">DUF2236 domain-containing protein</fullName>
    </submittedName>
</protein>
<dbReference type="RefSeq" id="WP_006369664.1">
    <property type="nucleotide sequence ID" value="NZ_JAAXPC010000010.1"/>
</dbReference>
<evidence type="ECO:0000313" key="3">
    <source>
        <dbReference type="Proteomes" id="UP000563898"/>
    </source>
</evidence>
<proteinExistence type="predicted"/>
<dbReference type="InterPro" id="IPR037473">
    <property type="entry name" value="Lcp-like"/>
</dbReference>
<accession>A0A846WRY2</accession>
<organism evidence="2 3">
    <name type="scientific">Gordonia polyisoprenivorans</name>
    <dbReference type="NCBI Taxonomy" id="84595"/>
    <lineage>
        <taxon>Bacteria</taxon>
        <taxon>Bacillati</taxon>
        <taxon>Actinomycetota</taxon>
        <taxon>Actinomycetes</taxon>
        <taxon>Mycobacteriales</taxon>
        <taxon>Gordoniaceae</taxon>
        <taxon>Gordonia</taxon>
    </lineage>
</organism>
<dbReference type="EMBL" id="JAAXPC010000010">
    <property type="protein sequence ID" value="NKY03520.1"/>
    <property type="molecule type" value="Genomic_DNA"/>
</dbReference>
<evidence type="ECO:0000313" key="2">
    <source>
        <dbReference type="EMBL" id="NKY03520.1"/>
    </source>
</evidence>
<dbReference type="Proteomes" id="UP000563898">
    <property type="component" value="Unassembled WGS sequence"/>
</dbReference>
<name>A0A846WRY2_9ACTN</name>
<dbReference type="PANTHER" id="PTHR37539">
    <property type="entry name" value="SECRETED PROTEIN-RELATED"/>
    <property type="match status" value="1"/>
</dbReference>